<gene>
    <name evidence="1" type="ORF">QFC22_005337</name>
</gene>
<organism evidence="1 2">
    <name type="scientific">Naganishia vaughanmartiniae</name>
    <dbReference type="NCBI Taxonomy" id="1424756"/>
    <lineage>
        <taxon>Eukaryota</taxon>
        <taxon>Fungi</taxon>
        <taxon>Dikarya</taxon>
        <taxon>Basidiomycota</taxon>
        <taxon>Agaricomycotina</taxon>
        <taxon>Tremellomycetes</taxon>
        <taxon>Filobasidiales</taxon>
        <taxon>Filobasidiaceae</taxon>
        <taxon>Naganishia</taxon>
    </lineage>
</organism>
<evidence type="ECO:0000313" key="1">
    <source>
        <dbReference type="EMBL" id="KAJ9115009.1"/>
    </source>
</evidence>
<sequence length="110" mass="12048">MSKQITSATRSVRLLHARNKAPATSLAFFGKHRILGNKDKVMIPASETSTRQGRNLHDNKKPMMTPSAPLAQLGREHVPEAEALRWFFSDLLFGKKVPGVKAQARGGSVA</sequence>
<evidence type="ECO:0000313" key="2">
    <source>
        <dbReference type="Proteomes" id="UP001243375"/>
    </source>
</evidence>
<keyword evidence="2" id="KW-1185">Reference proteome</keyword>
<protein>
    <submittedName>
        <fullName evidence="1">Uncharacterized protein</fullName>
    </submittedName>
</protein>
<name>A0ACC2WV62_9TREE</name>
<comment type="caution">
    <text evidence="1">The sequence shown here is derived from an EMBL/GenBank/DDBJ whole genome shotgun (WGS) entry which is preliminary data.</text>
</comment>
<reference evidence="1" key="1">
    <citation type="submission" date="2023-04" db="EMBL/GenBank/DDBJ databases">
        <title>Draft Genome sequencing of Naganishia species isolated from polar environments using Oxford Nanopore Technology.</title>
        <authorList>
            <person name="Leo P."/>
            <person name="Venkateswaran K."/>
        </authorList>
    </citation>
    <scope>NUCLEOTIDE SEQUENCE</scope>
    <source>
        <strain evidence="1">MNA-CCFEE 5425</strain>
    </source>
</reference>
<dbReference type="EMBL" id="JASBWU010000017">
    <property type="protein sequence ID" value="KAJ9115009.1"/>
    <property type="molecule type" value="Genomic_DNA"/>
</dbReference>
<proteinExistence type="predicted"/>
<accession>A0ACC2WV62</accession>
<dbReference type="Proteomes" id="UP001243375">
    <property type="component" value="Unassembled WGS sequence"/>
</dbReference>